<gene>
    <name evidence="2" type="ORF">F53441_13546</name>
</gene>
<dbReference type="InterPro" id="IPR003615">
    <property type="entry name" value="HNH_nuc"/>
</dbReference>
<dbReference type="OrthoDB" id="2104739at2759"/>
<evidence type="ECO:0000313" key="3">
    <source>
        <dbReference type="Proteomes" id="UP000605986"/>
    </source>
</evidence>
<evidence type="ECO:0000259" key="1">
    <source>
        <dbReference type="Pfam" id="PF13391"/>
    </source>
</evidence>
<dbReference type="Proteomes" id="UP000605986">
    <property type="component" value="Unassembled WGS sequence"/>
</dbReference>
<protein>
    <recommendedName>
        <fullName evidence="1">HNH nuclease domain-containing protein</fullName>
    </recommendedName>
</protein>
<keyword evidence="3" id="KW-1185">Reference proteome</keyword>
<sequence length="409" mass="46161">MMAPPALPLHRHQSSLEGIIDFSSRQPLSESHRASAIRRFYHVINHFDSEDVKRGQDQYDRVKLVRFTYEYSTNQESKDNVLIAVFEFLKLSVSSEEDIDFEDATYREQLKAHLYKFADYLVDNFFLPRISSFTATSCPIANLSAVKASTKKTPQPTPASHSAVMKTQRQGHIFSGTPERLANLRGACLIRDRYRCVISRRFDSAEALKRSRRPGGWNEALDQDGAPLLGQKFARLEVAHIIPHSLTQLNSSRELNPSKVAALAILNMFDSGVAFLIEGVGIDRPGNALTLSHDLHMSFGDFQVYFEAVDGQPHTYRIDTFLPPGLEENVPVTRTLYLTEDRTIDPPLPRLLAVHRAIAHILHLSAAGEYIDHILWDADEYGIRSDGSTELDRLVKLRLDDWALGKVHG</sequence>
<reference evidence="2" key="1">
    <citation type="submission" date="2020-01" db="EMBL/GenBank/DDBJ databases">
        <title>Identification and distribution of gene clusters putatively required for synthesis of sphingolipid metabolism inhibitors in phylogenetically diverse species of the filamentous fungus Fusarium.</title>
        <authorList>
            <person name="Kim H.-S."/>
            <person name="Busman M."/>
            <person name="Brown D.W."/>
            <person name="Divon H."/>
            <person name="Uhlig S."/>
            <person name="Proctor R.H."/>
        </authorList>
    </citation>
    <scope>NUCLEOTIDE SEQUENCE</scope>
    <source>
        <strain evidence="2">NRRL 53441</strain>
    </source>
</reference>
<dbReference type="Pfam" id="PF13391">
    <property type="entry name" value="HNH_2"/>
    <property type="match status" value="1"/>
</dbReference>
<dbReference type="EMBL" id="JAADJG010000864">
    <property type="protein sequence ID" value="KAF4435250.1"/>
    <property type="molecule type" value="Genomic_DNA"/>
</dbReference>
<dbReference type="AlphaFoldDB" id="A0A8H4JM36"/>
<organism evidence="2 3">
    <name type="scientific">Fusarium austroafricanum</name>
    <dbReference type="NCBI Taxonomy" id="2364996"/>
    <lineage>
        <taxon>Eukaryota</taxon>
        <taxon>Fungi</taxon>
        <taxon>Dikarya</taxon>
        <taxon>Ascomycota</taxon>
        <taxon>Pezizomycotina</taxon>
        <taxon>Sordariomycetes</taxon>
        <taxon>Hypocreomycetidae</taxon>
        <taxon>Hypocreales</taxon>
        <taxon>Nectriaceae</taxon>
        <taxon>Fusarium</taxon>
        <taxon>Fusarium concolor species complex</taxon>
    </lineage>
</organism>
<accession>A0A8H4JM36</accession>
<feature type="domain" description="HNH nuclease" evidence="1">
    <location>
        <begin position="234"/>
        <end position="307"/>
    </location>
</feature>
<evidence type="ECO:0000313" key="2">
    <source>
        <dbReference type="EMBL" id="KAF4435250.1"/>
    </source>
</evidence>
<proteinExistence type="predicted"/>
<comment type="caution">
    <text evidence="2">The sequence shown here is derived from an EMBL/GenBank/DDBJ whole genome shotgun (WGS) entry which is preliminary data.</text>
</comment>
<name>A0A8H4JM36_9HYPO</name>